<dbReference type="PANTHER" id="PTHR30055">
    <property type="entry name" value="HTH-TYPE TRANSCRIPTIONAL REGULATOR RUTR"/>
    <property type="match status" value="1"/>
</dbReference>
<dbReference type="Gene3D" id="1.10.357.10">
    <property type="entry name" value="Tetracycline Repressor, domain 2"/>
    <property type="match status" value="1"/>
</dbReference>
<comment type="caution">
    <text evidence="7">The sequence shown here is derived from an EMBL/GenBank/DDBJ whole genome shotgun (WGS) entry which is preliminary data.</text>
</comment>
<dbReference type="InterPro" id="IPR009057">
    <property type="entry name" value="Homeodomain-like_sf"/>
</dbReference>
<dbReference type="PANTHER" id="PTHR30055:SF234">
    <property type="entry name" value="HTH-TYPE TRANSCRIPTIONAL REGULATOR BETI"/>
    <property type="match status" value="1"/>
</dbReference>
<dbReference type="EMBL" id="JAUSRO010000009">
    <property type="protein sequence ID" value="MDP9900893.1"/>
    <property type="molecule type" value="Genomic_DNA"/>
</dbReference>
<dbReference type="Pfam" id="PF13977">
    <property type="entry name" value="TetR_C_6"/>
    <property type="match status" value="1"/>
</dbReference>
<evidence type="ECO:0000313" key="8">
    <source>
        <dbReference type="Proteomes" id="UP001226867"/>
    </source>
</evidence>
<dbReference type="SUPFAM" id="SSF46689">
    <property type="entry name" value="Homeodomain-like"/>
    <property type="match status" value="1"/>
</dbReference>
<keyword evidence="3 5" id="KW-0238">DNA-binding</keyword>
<dbReference type="Pfam" id="PF00440">
    <property type="entry name" value="TetR_N"/>
    <property type="match status" value="1"/>
</dbReference>
<gene>
    <name evidence="7" type="ORF">J2W36_003159</name>
</gene>
<feature type="domain" description="HTH tetR-type" evidence="6">
    <location>
        <begin position="11"/>
        <end position="71"/>
    </location>
</feature>
<dbReference type="PROSITE" id="PS50977">
    <property type="entry name" value="HTH_TETR_2"/>
    <property type="match status" value="1"/>
</dbReference>
<evidence type="ECO:0000313" key="7">
    <source>
        <dbReference type="EMBL" id="MDP9900893.1"/>
    </source>
</evidence>
<evidence type="ECO:0000256" key="4">
    <source>
        <dbReference type="ARBA" id="ARBA00023163"/>
    </source>
</evidence>
<evidence type="ECO:0000256" key="2">
    <source>
        <dbReference type="ARBA" id="ARBA00023015"/>
    </source>
</evidence>
<proteinExistence type="predicted"/>
<dbReference type="RefSeq" id="WP_307690679.1">
    <property type="nucleotide sequence ID" value="NZ_JAUSRO010000009.1"/>
</dbReference>
<dbReference type="Proteomes" id="UP001226867">
    <property type="component" value="Unassembled WGS sequence"/>
</dbReference>
<dbReference type="InterPro" id="IPR039538">
    <property type="entry name" value="BetI_C"/>
</dbReference>
<keyword evidence="1" id="KW-0678">Repressor</keyword>
<dbReference type="InterPro" id="IPR001647">
    <property type="entry name" value="HTH_TetR"/>
</dbReference>
<name>A0ABT9S959_9BURK</name>
<dbReference type="InterPro" id="IPR050109">
    <property type="entry name" value="HTH-type_TetR-like_transc_reg"/>
</dbReference>
<feature type="DNA-binding region" description="H-T-H motif" evidence="5">
    <location>
        <begin position="34"/>
        <end position="53"/>
    </location>
</feature>
<dbReference type="SUPFAM" id="SSF48498">
    <property type="entry name" value="Tetracyclin repressor-like, C-terminal domain"/>
    <property type="match status" value="1"/>
</dbReference>
<protein>
    <submittedName>
        <fullName evidence="7">AcrR family transcriptional regulator</fullName>
    </submittedName>
</protein>
<evidence type="ECO:0000256" key="3">
    <source>
        <dbReference type="ARBA" id="ARBA00023125"/>
    </source>
</evidence>
<keyword evidence="2" id="KW-0805">Transcription regulation</keyword>
<keyword evidence="8" id="KW-1185">Reference proteome</keyword>
<accession>A0ABT9S959</accession>
<dbReference type="PRINTS" id="PR00455">
    <property type="entry name" value="HTHTETR"/>
</dbReference>
<keyword evidence="4" id="KW-0804">Transcription</keyword>
<dbReference type="InterPro" id="IPR036271">
    <property type="entry name" value="Tet_transcr_reg_TetR-rel_C_sf"/>
</dbReference>
<evidence type="ECO:0000259" key="6">
    <source>
        <dbReference type="PROSITE" id="PS50977"/>
    </source>
</evidence>
<evidence type="ECO:0000256" key="1">
    <source>
        <dbReference type="ARBA" id="ARBA00022491"/>
    </source>
</evidence>
<organism evidence="7 8">
    <name type="scientific">Variovorax ginsengisoli</name>
    <dbReference type="NCBI Taxonomy" id="363844"/>
    <lineage>
        <taxon>Bacteria</taxon>
        <taxon>Pseudomonadati</taxon>
        <taxon>Pseudomonadota</taxon>
        <taxon>Betaproteobacteria</taxon>
        <taxon>Burkholderiales</taxon>
        <taxon>Comamonadaceae</taxon>
        <taxon>Variovorax</taxon>
    </lineage>
</organism>
<evidence type="ECO:0000256" key="5">
    <source>
        <dbReference type="PROSITE-ProRule" id="PRU00335"/>
    </source>
</evidence>
<reference evidence="7 8" key="1">
    <citation type="submission" date="2023-07" db="EMBL/GenBank/DDBJ databases">
        <title>Sorghum-associated microbial communities from plants grown in Nebraska, USA.</title>
        <authorList>
            <person name="Schachtman D."/>
        </authorList>
    </citation>
    <scope>NUCLEOTIDE SEQUENCE [LARGE SCALE GENOMIC DNA]</scope>
    <source>
        <strain evidence="7 8">DS1607</strain>
    </source>
</reference>
<sequence>MRRPSKSERDELRRLQIVTAAQACVLRHGFHAASMGQIASQAQMSVGQIYRYFANKEAIVHAIVEHIVSRRLVWIGSTGGHEDLPSMLARRALSDEDAGDQALMLEVTAEASRNPAVAAMVRTADERLHAHAVAVVRRDHPHLQAADVSARVELIAVLIDGAAVRRLTAQQADTAALATLYREVIERLLPGDAAAPGKR</sequence>